<dbReference type="STRING" id="454130.A0A0U5CBK5"/>
<evidence type="ECO:0000313" key="3">
    <source>
        <dbReference type="Proteomes" id="UP000054771"/>
    </source>
</evidence>
<feature type="region of interest" description="Disordered" evidence="1">
    <location>
        <begin position="1"/>
        <end position="58"/>
    </location>
</feature>
<feature type="compositionally biased region" description="Low complexity" evidence="1">
    <location>
        <begin position="40"/>
        <end position="54"/>
    </location>
</feature>
<proteinExistence type="predicted"/>
<dbReference type="EMBL" id="CDMC01000008">
    <property type="protein sequence ID" value="CEL06810.1"/>
    <property type="molecule type" value="Genomic_DNA"/>
</dbReference>
<keyword evidence="3" id="KW-1185">Reference proteome</keyword>
<sequence length="167" mass="18619">MSLPRVSYLESWEPSPASLRRPQDRDRSPGHESDGDNDSYQDLPDSSLSSSYPSATDIPSLRHRLNFNPYAGPGWTQAVVDGGDDDRNTLSRVSSLASKHRQAKRAAIAEPQAIQQAEPDQDAWGPLETTGAFEVGNTKRVRYCCGGLLLLRFWHCLWLCCNKTSFH</sequence>
<dbReference type="Proteomes" id="UP000054771">
    <property type="component" value="Unassembled WGS sequence"/>
</dbReference>
<evidence type="ECO:0000256" key="1">
    <source>
        <dbReference type="SAM" id="MobiDB-lite"/>
    </source>
</evidence>
<accession>A0A0U5CBK5</accession>
<evidence type="ECO:0000313" key="2">
    <source>
        <dbReference type="EMBL" id="CEL06810.1"/>
    </source>
</evidence>
<dbReference type="AlphaFoldDB" id="A0A0U5CBK5"/>
<feature type="compositionally biased region" description="Basic and acidic residues" evidence="1">
    <location>
        <begin position="21"/>
        <end position="34"/>
    </location>
</feature>
<name>A0A0U5CBK5_ASPCI</name>
<gene>
    <name evidence="2" type="ORF">ASPCAL09982</name>
</gene>
<protein>
    <submittedName>
        <fullName evidence="2">Uncharacterized protein</fullName>
    </submittedName>
</protein>
<organism evidence="2 3">
    <name type="scientific">Aspergillus calidoustus</name>
    <dbReference type="NCBI Taxonomy" id="454130"/>
    <lineage>
        <taxon>Eukaryota</taxon>
        <taxon>Fungi</taxon>
        <taxon>Dikarya</taxon>
        <taxon>Ascomycota</taxon>
        <taxon>Pezizomycotina</taxon>
        <taxon>Eurotiomycetes</taxon>
        <taxon>Eurotiomycetidae</taxon>
        <taxon>Eurotiales</taxon>
        <taxon>Aspergillaceae</taxon>
        <taxon>Aspergillus</taxon>
        <taxon>Aspergillus subgen. Nidulantes</taxon>
    </lineage>
</organism>
<reference evidence="3" key="1">
    <citation type="journal article" date="2016" name="Genome Announc.">
        <title>Draft genome sequences of fungus Aspergillus calidoustus.</title>
        <authorList>
            <person name="Horn F."/>
            <person name="Linde J."/>
            <person name="Mattern D.J."/>
            <person name="Walther G."/>
            <person name="Guthke R."/>
            <person name="Scherlach K."/>
            <person name="Martin K."/>
            <person name="Brakhage A.A."/>
            <person name="Petzke L."/>
            <person name="Valiante V."/>
        </authorList>
    </citation>
    <scope>NUCLEOTIDE SEQUENCE [LARGE SCALE GENOMIC DNA]</scope>
    <source>
        <strain evidence="3">SF006504</strain>
    </source>
</reference>